<name>A0ACC3YDB2_COLTU</name>
<sequence length="699" mass="74720">MGASNLLVCALTLLAARHAEAAPSNRYGLVERQGMGIRDVKPQYPHDPYAGCRWWWDNDGSIACEDMPAEWGVSLETLISWNPSITPDCGGFIVGRSYCVEAPVTEPEPSTTTTTTNGSPPTTTTTTGNGITTPTSIQKGMIKTCNKFQEVTEDISCQDILDENKISLADFFNWNPAVGEFCNNLWKDTWACVGIIGGVATTNVPAPATTTKPANGIETPSPIQSGMTKSCNKFHFIETTTTCANLLDYEKITIEDLFKWNPGVKNDCTGLQAKTWACVGIIGGAAVTTTRPATTTKPANGIETPSPIQSGMVKNCNKFHDIKTTTTCANLLSYNKITLEELFKWNPGVKSDCTGLQAGTWACVGVIGGTTTTTRPATTTKPANGIETPSPIQSGMVKNCNKFHDIKTTTTCANLLSYNKITLEELFKWNPAVKSDCTGLQAGTWACVGVIGGTTTTARPSTTTKPANGIETPSPIQAGMVKNCNKFHDIKETTTCANLLSYNKITLADLYKWNPGVKSDCTGLQAGTWACVGVIGGSTTPAPPPTTTKPANGIDTPSPIQSGMVKNCNKFHNIKSTTTCANLLSYNKITLADLYKWNPGVKSDCTGLQADTWACVGVIGGTNKPTTTTKAGNGVATPTPIQAGMTKNCKKFHFIKSTTTCENLLSYNKITMAQLFAWNPAVKKDCTGLWEDTWACVGV</sequence>
<protein>
    <submittedName>
        <fullName evidence="1">LysM domain-containing protein</fullName>
    </submittedName>
</protein>
<dbReference type="EMBL" id="VUJX02000014">
    <property type="protein sequence ID" value="KAL0929844.1"/>
    <property type="molecule type" value="Genomic_DNA"/>
</dbReference>
<evidence type="ECO:0000313" key="1">
    <source>
        <dbReference type="EMBL" id="KAL0929844.1"/>
    </source>
</evidence>
<dbReference type="Proteomes" id="UP000805649">
    <property type="component" value="Unassembled WGS sequence"/>
</dbReference>
<evidence type="ECO:0000313" key="2">
    <source>
        <dbReference type="Proteomes" id="UP000805649"/>
    </source>
</evidence>
<gene>
    <name evidence="1" type="ORF">CTRU02_215274</name>
</gene>
<reference evidence="1 2" key="1">
    <citation type="journal article" date="2020" name="Phytopathology">
        <title>Genome Sequence Resources of Colletotrichum truncatum, C. plurivorum, C. musicola, and C. sojae: Four Species Pathogenic to Soybean (Glycine max).</title>
        <authorList>
            <person name="Rogerio F."/>
            <person name="Boufleur T.R."/>
            <person name="Ciampi-Guillardi M."/>
            <person name="Sukno S.A."/>
            <person name="Thon M.R."/>
            <person name="Massola Junior N.S."/>
            <person name="Baroncelli R."/>
        </authorList>
    </citation>
    <scope>NUCLEOTIDE SEQUENCE [LARGE SCALE GENOMIC DNA]</scope>
    <source>
        <strain evidence="1 2">CMES1059</strain>
    </source>
</reference>
<proteinExistence type="predicted"/>
<accession>A0ACC3YDB2</accession>
<comment type="caution">
    <text evidence="1">The sequence shown here is derived from an EMBL/GenBank/DDBJ whole genome shotgun (WGS) entry which is preliminary data.</text>
</comment>
<keyword evidence="2" id="KW-1185">Reference proteome</keyword>
<organism evidence="1 2">
    <name type="scientific">Colletotrichum truncatum</name>
    <name type="common">Anthracnose fungus</name>
    <name type="synonym">Colletotrichum capsici</name>
    <dbReference type="NCBI Taxonomy" id="5467"/>
    <lineage>
        <taxon>Eukaryota</taxon>
        <taxon>Fungi</taxon>
        <taxon>Dikarya</taxon>
        <taxon>Ascomycota</taxon>
        <taxon>Pezizomycotina</taxon>
        <taxon>Sordariomycetes</taxon>
        <taxon>Hypocreomycetidae</taxon>
        <taxon>Glomerellales</taxon>
        <taxon>Glomerellaceae</taxon>
        <taxon>Colletotrichum</taxon>
        <taxon>Colletotrichum truncatum species complex</taxon>
    </lineage>
</organism>